<dbReference type="OrthoDB" id="3651060at2"/>
<evidence type="ECO:0000256" key="2">
    <source>
        <dbReference type="SAM" id="Phobius"/>
    </source>
</evidence>
<dbReference type="KEGG" id="ltr:EVS81_11450"/>
<keyword evidence="2" id="KW-0812">Transmembrane</keyword>
<feature type="transmembrane region" description="Helical" evidence="2">
    <location>
        <begin position="197"/>
        <end position="217"/>
    </location>
</feature>
<feature type="transmembrane region" description="Helical" evidence="2">
    <location>
        <begin position="75"/>
        <end position="94"/>
    </location>
</feature>
<feature type="transmembrane region" description="Helical" evidence="2">
    <location>
        <begin position="44"/>
        <end position="63"/>
    </location>
</feature>
<feature type="domain" description="Transglutaminase-like" evidence="3">
    <location>
        <begin position="528"/>
        <end position="611"/>
    </location>
</feature>
<keyword evidence="2" id="KW-0472">Membrane</keyword>
<organism evidence="4 5">
    <name type="scientific">Leucobacter triazinivorans</name>
    <dbReference type="NCBI Taxonomy" id="1784719"/>
    <lineage>
        <taxon>Bacteria</taxon>
        <taxon>Bacillati</taxon>
        <taxon>Actinomycetota</taxon>
        <taxon>Actinomycetes</taxon>
        <taxon>Micrococcales</taxon>
        <taxon>Microbacteriaceae</taxon>
        <taxon>Leucobacter</taxon>
    </lineage>
</organism>
<dbReference type="InterPro" id="IPR038765">
    <property type="entry name" value="Papain-like_cys_pep_sf"/>
</dbReference>
<feature type="transmembrane region" description="Helical" evidence="2">
    <location>
        <begin position="129"/>
        <end position="150"/>
    </location>
</feature>
<dbReference type="Proteomes" id="UP000289260">
    <property type="component" value="Chromosome"/>
</dbReference>
<sequence length="822" mass="86979">MTAARRGTRGAPRADAGRSWATAALSAFAAVLGVLSAMPIYRTPWVWVVAGAGWLLAFAVVWLGRRFRWGPLTPAVLLIGCAIVIVPLAVPTALGAGPEALVRGLGDGLAAVALGWKQLLTLALPVGTYQTVLVPLLVVVTGSTALIAWLGLSSGRAAPFAALPALLPVAFGVVFGASQVSAPLVVGPVSIPAPREIALWAAACAAGAVWVAWTSGVERRAALRLGRAAQPEPRAGGLRPGAATRGLSALAIVVVALLVGGAVVPLVDDGRRVPRDRVDPELVVREQTSPLAGYRSAKRDDRFGQPMFAVEARGAIPERLRLAVLDAYDGVDFFVSPGAAGRFTRFPSGEAVPDETELRVRIAEGYDGIWLPLAPPLAAPPQFSGSRAGELADAFYVNRESWAAIAVPEGAGLRDGDAFAARMSAAGAPELAGPPASADPLIDPDALPQLMRWLDAQQLPPGAAGLLEAVERLRERGYLSHSLTDGAGEREWLDAVAEEYGTTFVPSPGGHSIARIEQLFTELNEQQAAAGDGADERALVAAIGDDEQFAAAAALLARAMGFDSRVVLGVRLGDGARGVPGVPACSDVCTGEHLAAWIEVRGDEGGWTPIDVSPQLEHRPTALDRGEQLPEFPTVPEEVDASESDPPRGTGGESADEAEEPERDGFAELWPILRAIGLSLLALLLLALPLLFLPVAKRIRRASRRRAATPEERALAAWQELVDGYADTGVEPVRSLGRREIAEQLEVPGGDWIAWTVDRAVYARESISEADAERVQELVDEALAARRADIGFWGRLGAAYSVRSLAPRPRRNRRRWRERNGR</sequence>
<dbReference type="AlphaFoldDB" id="A0A4P6KFW2"/>
<dbReference type="RefSeq" id="WP_130110504.1">
    <property type="nucleotide sequence ID" value="NZ_CP035806.1"/>
</dbReference>
<dbReference type="EMBL" id="CP035806">
    <property type="protein sequence ID" value="QBE49375.1"/>
    <property type="molecule type" value="Genomic_DNA"/>
</dbReference>
<protein>
    <recommendedName>
        <fullName evidence="3">Transglutaminase-like domain-containing protein</fullName>
    </recommendedName>
</protein>
<gene>
    <name evidence="4" type="ORF">EVS81_11450</name>
</gene>
<reference evidence="4 5" key="1">
    <citation type="submission" date="2019-02" db="EMBL/GenBank/DDBJ databases">
        <authorList>
            <person name="Sun L."/>
            <person name="Pan D."/>
            <person name="Wu X."/>
        </authorList>
    </citation>
    <scope>NUCLEOTIDE SEQUENCE [LARGE SCALE GENOMIC DNA]</scope>
    <source>
        <strain evidence="4 5">JW-1</strain>
    </source>
</reference>
<evidence type="ECO:0000259" key="3">
    <source>
        <dbReference type="Pfam" id="PF01841"/>
    </source>
</evidence>
<feature type="transmembrane region" description="Helical" evidence="2">
    <location>
        <begin position="247"/>
        <end position="267"/>
    </location>
</feature>
<feature type="transmembrane region" description="Helical" evidence="2">
    <location>
        <begin position="157"/>
        <end position="177"/>
    </location>
</feature>
<proteinExistence type="predicted"/>
<feature type="transmembrane region" description="Helical" evidence="2">
    <location>
        <begin position="672"/>
        <end position="696"/>
    </location>
</feature>
<feature type="region of interest" description="Disordered" evidence="1">
    <location>
        <begin position="622"/>
        <end position="662"/>
    </location>
</feature>
<accession>A0A4P6KFW2</accession>
<feature type="transmembrane region" description="Helical" evidence="2">
    <location>
        <begin position="20"/>
        <end position="38"/>
    </location>
</feature>
<evidence type="ECO:0000313" key="5">
    <source>
        <dbReference type="Proteomes" id="UP000289260"/>
    </source>
</evidence>
<keyword evidence="2" id="KW-1133">Transmembrane helix</keyword>
<dbReference type="Pfam" id="PF01841">
    <property type="entry name" value="Transglut_core"/>
    <property type="match status" value="1"/>
</dbReference>
<keyword evidence="5" id="KW-1185">Reference proteome</keyword>
<name>A0A4P6KFW2_9MICO</name>
<evidence type="ECO:0000313" key="4">
    <source>
        <dbReference type="EMBL" id="QBE49375.1"/>
    </source>
</evidence>
<evidence type="ECO:0000256" key="1">
    <source>
        <dbReference type="SAM" id="MobiDB-lite"/>
    </source>
</evidence>
<dbReference type="SUPFAM" id="SSF54001">
    <property type="entry name" value="Cysteine proteinases"/>
    <property type="match status" value="1"/>
</dbReference>
<dbReference type="InterPro" id="IPR002931">
    <property type="entry name" value="Transglutaminase-like"/>
</dbReference>